<sequence length="232" mass="26250">MYRVGDYVYFEQAANQPYQIRRIEELQKVRGDVEARVVCFYRRRDIPENLLKIADQADRAETKSKRNLLNTKKTSETNGDSKTETKENGIENKDEAMEVDEKPEIKPDPSENPPTELPPHFGGLPVGAENLSPSDVHLLRQRELFMSRQCETLSAINIRGKCSVVFLSRAIEVGEKHQAVLEEPTPIVLKKLAEERKRKGLASSGAEDEELQIADDDDDDEPDAKKAAFTEP</sequence>
<organism evidence="1 2">
    <name type="scientific">Panagrolaimus sp. ES5</name>
    <dbReference type="NCBI Taxonomy" id="591445"/>
    <lineage>
        <taxon>Eukaryota</taxon>
        <taxon>Metazoa</taxon>
        <taxon>Ecdysozoa</taxon>
        <taxon>Nematoda</taxon>
        <taxon>Chromadorea</taxon>
        <taxon>Rhabditida</taxon>
        <taxon>Tylenchina</taxon>
        <taxon>Panagrolaimomorpha</taxon>
        <taxon>Panagrolaimoidea</taxon>
        <taxon>Panagrolaimidae</taxon>
        <taxon>Panagrolaimus</taxon>
    </lineage>
</organism>
<reference evidence="2" key="1">
    <citation type="submission" date="2022-11" db="UniProtKB">
        <authorList>
            <consortium name="WormBaseParasite"/>
        </authorList>
    </citation>
    <scope>IDENTIFICATION</scope>
</reference>
<protein>
    <submittedName>
        <fullName evidence="2">BAH domain-containing protein</fullName>
    </submittedName>
</protein>
<proteinExistence type="predicted"/>
<dbReference type="Proteomes" id="UP000887579">
    <property type="component" value="Unplaced"/>
</dbReference>
<evidence type="ECO:0000313" key="2">
    <source>
        <dbReference type="WBParaSite" id="ES5_v2.g13911.t1"/>
    </source>
</evidence>
<name>A0AC34FAI6_9BILA</name>
<accession>A0AC34FAI6</accession>
<dbReference type="WBParaSite" id="ES5_v2.g13911.t1">
    <property type="protein sequence ID" value="ES5_v2.g13911.t1"/>
    <property type="gene ID" value="ES5_v2.g13911"/>
</dbReference>
<evidence type="ECO:0000313" key="1">
    <source>
        <dbReference type="Proteomes" id="UP000887579"/>
    </source>
</evidence>